<accession>A0AA91J8M9</accession>
<dbReference type="EMBL" id="LZMT01000052">
    <property type="protein sequence ID" value="OBX61067.1"/>
    <property type="molecule type" value="Genomic_DNA"/>
</dbReference>
<reference evidence="1" key="1">
    <citation type="submission" date="2016-06" db="EMBL/GenBank/DDBJ databases">
        <title>Draft genome of Moraxella osloensis CCUG 67237.</title>
        <authorList>
            <person name="Salva-Serra F."/>
            <person name="Engstrom-Jakobsson H."/>
            <person name="Thorell K."/>
            <person name="Gonzales-Siles L."/>
            <person name="Karlsson R."/>
            <person name="Boulund F."/>
            <person name="Engstrand L."/>
            <person name="Kristiansson E."/>
            <person name="Moore E."/>
        </authorList>
    </citation>
    <scope>NUCLEOTIDE SEQUENCE [LARGE SCALE GENOMIC DNA]</scope>
    <source>
        <strain evidence="1">CCUG 67237</strain>
    </source>
</reference>
<comment type="caution">
    <text evidence="1">The sequence shown here is derived from an EMBL/GenBank/DDBJ whole genome shotgun (WGS) entry which is preliminary data.</text>
</comment>
<organism evidence="1">
    <name type="scientific">Faucicola osloensis</name>
    <name type="common">Moraxella osloensis</name>
    <dbReference type="NCBI Taxonomy" id="34062"/>
    <lineage>
        <taxon>Bacteria</taxon>
        <taxon>Pseudomonadati</taxon>
        <taxon>Pseudomonadota</taxon>
        <taxon>Gammaproteobacteria</taxon>
        <taxon>Moraxellales</taxon>
        <taxon>Moraxellaceae</taxon>
        <taxon>Faucicola</taxon>
    </lineage>
</organism>
<dbReference type="AlphaFoldDB" id="A0AA91J8M9"/>
<name>A0AA91J8M9_FAUOS</name>
<protein>
    <submittedName>
        <fullName evidence="1">Uncharacterized protein</fullName>
    </submittedName>
</protein>
<proteinExistence type="predicted"/>
<sequence>MSTTSISADQNIAPSPKGSAKAIRLTVANPRLPGRKEYNLQKVLNNPIHVTDPNIVDLFMVVLLKARQFSASDYLSQLTLHIKLSELKNILASTNVLKAWLLNTLLEHRYIEVPEQSSDFKFNAQNLANDDVIRIRYTPTKCLDLVLAHSYQDYPCYEIISCYEYSLCCQSIQMGICEQFLLTRKILQPEELSCIRTDLQQWIICYPPYLLLKALQAISDGEIANSPRDVFANVLRFLNENVSNVDLSSTKPEIATKDHDSYERPTFAVPTALEYEFFEGICGINDAALRFSTREYLAYLNMLEQ</sequence>
<evidence type="ECO:0000313" key="1">
    <source>
        <dbReference type="EMBL" id="OBX61067.1"/>
    </source>
</evidence>
<gene>
    <name evidence="1" type="ORF">A9299_11885</name>
</gene>